<sequence>MTKIVVIAGPTASGKSSLAIDMAQRFDGEIISADAMQIYRELDIGTAKVTEQERKLIPHHLIDIVNMTDQFSVAEFVKQADNVIADIVSRDKLPIVAGGTGFYIKALLGQQPLDFVASDEQEVAVLKQRELDDLIVELRTRDERLANKVDEHNKQRVIRAIQIARHGAHDVDQTRPKYDPLVVGIDWPRDILYERINSRAQIMIENGLLTEAQSILDVGGENIQAGKAIGYKEFFPYLQGELSLKDAISQMQQDSRRYAKRQLTYLRHQIPGLIWIDGAQAKVELAKRIESFL</sequence>
<keyword evidence="8 10" id="KW-0460">Magnesium</keyword>
<protein>
    <recommendedName>
        <fullName evidence="10">tRNA dimethylallyltransferase</fullName>
        <ecNumber evidence="10">2.5.1.75</ecNumber>
    </recommendedName>
    <alternativeName>
        <fullName evidence="10">Dimethylallyl diphosphate:tRNA dimethylallyltransferase</fullName>
        <shortName evidence="10">DMAPP:tRNA dimethylallyltransferase</shortName>
        <shortName evidence="10">DMATase</shortName>
    </alternativeName>
    <alternativeName>
        <fullName evidence="10">Isopentenyl-diphosphate:tRNA isopentenyltransferase</fullName>
        <shortName evidence="10">IPP transferase</shortName>
        <shortName evidence="10">IPPT</shortName>
        <shortName evidence="10">IPTase</shortName>
    </alternativeName>
</protein>
<dbReference type="Gene3D" id="3.40.50.300">
    <property type="entry name" value="P-loop containing nucleotide triphosphate hydrolases"/>
    <property type="match status" value="1"/>
</dbReference>
<feature type="site" description="Interaction with substrate tRNA" evidence="10">
    <location>
        <position position="129"/>
    </location>
</feature>
<name>A0ABX5SIJ3_9LACO</name>
<evidence type="ECO:0000256" key="1">
    <source>
        <dbReference type="ARBA" id="ARBA00001946"/>
    </source>
</evidence>
<comment type="catalytic activity">
    <reaction evidence="9 10 11">
        <text>adenosine(37) in tRNA + dimethylallyl diphosphate = N(6)-dimethylallyladenosine(37) in tRNA + diphosphate</text>
        <dbReference type="Rhea" id="RHEA:26482"/>
        <dbReference type="Rhea" id="RHEA-COMP:10162"/>
        <dbReference type="Rhea" id="RHEA-COMP:10375"/>
        <dbReference type="ChEBI" id="CHEBI:33019"/>
        <dbReference type="ChEBI" id="CHEBI:57623"/>
        <dbReference type="ChEBI" id="CHEBI:74411"/>
        <dbReference type="ChEBI" id="CHEBI:74415"/>
        <dbReference type="EC" id="2.5.1.75"/>
    </reaction>
</comment>
<dbReference type="Proteomes" id="UP000295756">
    <property type="component" value="Chromosome"/>
</dbReference>
<evidence type="ECO:0000256" key="9">
    <source>
        <dbReference type="ARBA" id="ARBA00049563"/>
    </source>
</evidence>
<proteinExistence type="inferred from homology"/>
<feature type="binding site" evidence="10">
    <location>
        <begin position="11"/>
        <end position="16"/>
    </location>
    <ligand>
        <name>substrate</name>
    </ligand>
</feature>
<dbReference type="Pfam" id="PF01715">
    <property type="entry name" value="IPPT"/>
    <property type="match status" value="1"/>
</dbReference>
<evidence type="ECO:0000313" key="14">
    <source>
        <dbReference type="EMBL" id="QBR47169.1"/>
    </source>
</evidence>
<dbReference type="Gene3D" id="1.10.20.140">
    <property type="match status" value="1"/>
</dbReference>
<dbReference type="PANTHER" id="PTHR11088:SF60">
    <property type="entry name" value="TRNA DIMETHYLALLYLTRANSFERASE"/>
    <property type="match status" value="1"/>
</dbReference>
<keyword evidence="6 10" id="KW-0547">Nucleotide-binding</keyword>
<comment type="cofactor">
    <cofactor evidence="1 10">
        <name>Mg(2+)</name>
        <dbReference type="ChEBI" id="CHEBI:18420"/>
    </cofactor>
</comment>
<dbReference type="EC" id="2.5.1.75" evidence="10"/>
<dbReference type="HAMAP" id="MF_00185">
    <property type="entry name" value="IPP_trans"/>
    <property type="match status" value="1"/>
</dbReference>
<evidence type="ECO:0000256" key="10">
    <source>
        <dbReference type="HAMAP-Rule" id="MF_00185"/>
    </source>
</evidence>
<keyword evidence="4 10" id="KW-0808">Transferase</keyword>
<evidence type="ECO:0000256" key="6">
    <source>
        <dbReference type="ARBA" id="ARBA00022741"/>
    </source>
</evidence>
<evidence type="ECO:0000256" key="7">
    <source>
        <dbReference type="ARBA" id="ARBA00022840"/>
    </source>
</evidence>
<dbReference type="SUPFAM" id="SSF52540">
    <property type="entry name" value="P-loop containing nucleoside triphosphate hydrolases"/>
    <property type="match status" value="2"/>
</dbReference>
<evidence type="ECO:0000256" key="2">
    <source>
        <dbReference type="ARBA" id="ARBA00003213"/>
    </source>
</evidence>
<evidence type="ECO:0000313" key="15">
    <source>
        <dbReference type="Proteomes" id="UP000295756"/>
    </source>
</evidence>
<dbReference type="EMBL" id="CP037939">
    <property type="protein sequence ID" value="QBR47169.1"/>
    <property type="molecule type" value="Genomic_DNA"/>
</dbReference>
<comment type="subunit">
    <text evidence="10">Monomer.</text>
</comment>
<feature type="binding site" evidence="10">
    <location>
        <begin position="9"/>
        <end position="16"/>
    </location>
    <ligand>
        <name>ATP</name>
        <dbReference type="ChEBI" id="CHEBI:30616"/>
    </ligand>
</feature>
<comment type="function">
    <text evidence="2 10 12">Catalyzes the transfer of a dimethylallyl group onto the adenine at position 37 in tRNAs that read codons beginning with uridine, leading to the formation of N6-(dimethylallyl)adenosine (i(6)A).</text>
</comment>
<evidence type="ECO:0000256" key="5">
    <source>
        <dbReference type="ARBA" id="ARBA00022694"/>
    </source>
</evidence>
<evidence type="ECO:0000256" key="11">
    <source>
        <dbReference type="RuleBase" id="RU003783"/>
    </source>
</evidence>
<comment type="similarity">
    <text evidence="3 10 13">Belongs to the IPP transferase family.</text>
</comment>
<keyword evidence="7 10" id="KW-0067">ATP-binding</keyword>
<dbReference type="PANTHER" id="PTHR11088">
    <property type="entry name" value="TRNA DIMETHYLALLYLTRANSFERASE"/>
    <property type="match status" value="1"/>
</dbReference>
<dbReference type="InterPro" id="IPR018022">
    <property type="entry name" value="IPT"/>
</dbReference>
<keyword evidence="5 10" id="KW-0819">tRNA processing</keyword>
<evidence type="ECO:0000256" key="3">
    <source>
        <dbReference type="ARBA" id="ARBA00005842"/>
    </source>
</evidence>
<evidence type="ECO:0000256" key="12">
    <source>
        <dbReference type="RuleBase" id="RU003784"/>
    </source>
</evidence>
<comment type="caution">
    <text evidence="10">Lacks conserved residue(s) required for the propagation of feature annotation.</text>
</comment>
<keyword evidence="15" id="KW-1185">Reference proteome</keyword>
<evidence type="ECO:0000256" key="4">
    <source>
        <dbReference type="ARBA" id="ARBA00022679"/>
    </source>
</evidence>
<evidence type="ECO:0000256" key="8">
    <source>
        <dbReference type="ARBA" id="ARBA00022842"/>
    </source>
</evidence>
<dbReference type="InterPro" id="IPR039657">
    <property type="entry name" value="Dimethylallyltransferase"/>
</dbReference>
<accession>A0ABX5SIJ3</accession>
<dbReference type="GO" id="GO:0052381">
    <property type="term" value="F:tRNA dimethylallyltransferase activity"/>
    <property type="evidence" value="ECO:0007669"/>
    <property type="project" value="UniProtKB-EC"/>
</dbReference>
<dbReference type="NCBIfam" id="TIGR00174">
    <property type="entry name" value="miaA"/>
    <property type="match status" value="1"/>
</dbReference>
<organism evidence="14 15">
    <name type="scientific">Leuconostoc kimchii</name>
    <dbReference type="NCBI Taxonomy" id="136609"/>
    <lineage>
        <taxon>Bacteria</taxon>
        <taxon>Bacillati</taxon>
        <taxon>Bacillota</taxon>
        <taxon>Bacilli</taxon>
        <taxon>Lactobacillales</taxon>
        <taxon>Lactobacillaceae</taxon>
        <taxon>Leuconostoc</taxon>
    </lineage>
</organism>
<dbReference type="InterPro" id="IPR027417">
    <property type="entry name" value="P-loop_NTPase"/>
</dbReference>
<feature type="region of interest" description="Interaction with substrate tRNA" evidence="10">
    <location>
        <begin position="155"/>
        <end position="159"/>
    </location>
</feature>
<gene>
    <name evidence="10 14" type="primary">miaA</name>
    <name evidence="14" type="ORF">EW139_03165</name>
</gene>
<feature type="site" description="Interaction with substrate tRNA" evidence="10">
    <location>
        <position position="100"/>
    </location>
</feature>
<reference evidence="14 15" key="1">
    <citation type="submission" date="2019-03" db="EMBL/GenBank/DDBJ databases">
        <title>Complete Genome Sequence of Leuconostoc kimchii strain NKJ218 Isolated from Homemade Kimchi.</title>
        <authorList>
            <person name="Jung J.Y."/>
            <person name="Jin H.M."/>
            <person name="Jung J.-W."/>
            <person name="Lee S.-Y."/>
            <person name="Ryu B.-G."/>
            <person name="Han S.-S."/>
            <person name="Kang H.K."/>
            <person name="Choi H.W."/>
            <person name="Chung E.J."/>
            <person name="Choi K.-M."/>
        </authorList>
    </citation>
    <scope>NUCLEOTIDE SEQUENCE [LARGE SCALE GENOMIC DNA]</scope>
    <source>
        <strain evidence="14 15">NKJ218</strain>
    </source>
</reference>
<evidence type="ECO:0000256" key="13">
    <source>
        <dbReference type="RuleBase" id="RU003785"/>
    </source>
</evidence>
<dbReference type="RefSeq" id="WP_013974907.1">
    <property type="nucleotide sequence ID" value="NZ_CP037939.1"/>
</dbReference>